<dbReference type="GO" id="GO:0042391">
    <property type="term" value="P:regulation of membrane potential"/>
    <property type="evidence" value="ECO:0007669"/>
    <property type="project" value="TreeGrafter"/>
</dbReference>
<evidence type="ECO:0000313" key="2">
    <source>
        <dbReference type="EMBL" id="CAD7439308.1"/>
    </source>
</evidence>
<accession>A0A7R9ES12</accession>
<dbReference type="PANTHER" id="PTHR12157">
    <property type="entry name" value="REGULATING SYNAPTIC MEMBRANE EXOCYTOSIS PROTEIN"/>
    <property type="match status" value="1"/>
</dbReference>
<dbReference type="GO" id="GO:0048791">
    <property type="term" value="P:calcium ion-regulated exocytosis of neurotransmitter"/>
    <property type="evidence" value="ECO:0007669"/>
    <property type="project" value="TreeGrafter"/>
</dbReference>
<dbReference type="GO" id="GO:0050806">
    <property type="term" value="P:positive regulation of synaptic transmission"/>
    <property type="evidence" value="ECO:0007669"/>
    <property type="project" value="TreeGrafter"/>
</dbReference>
<proteinExistence type="predicted"/>
<feature type="compositionally biased region" description="Basic and acidic residues" evidence="1">
    <location>
        <begin position="22"/>
        <end position="31"/>
    </location>
</feature>
<feature type="region of interest" description="Disordered" evidence="1">
    <location>
        <begin position="15"/>
        <end position="34"/>
    </location>
</feature>
<protein>
    <submittedName>
        <fullName evidence="2">Uncharacterized protein</fullName>
    </submittedName>
</protein>
<dbReference type="InterPro" id="IPR039032">
    <property type="entry name" value="Rim-like"/>
</dbReference>
<dbReference type="GO" id="GO:0044325">
    <property type="term" value="F:transmembrane transporter binding"/>
    <property type="evidence" value="ECO:0007669"/>
    <property type="project" value="TreeGrafter"/>
</dbReference>
<dbReference type="GO" id="GO:0042734">
    <property type="term" value="C:presynaptic membrane"/>
    <property type="evidence" value="ECO:0007669"/>
    <property type="project" value="TreeGrafter"/>
</dbReference>
<dbReference type="GO" id="GO:0048788">
    <property type="term" value="C:cytoskeleton of presynaptic active zone"/>
    <property type="evidence" value="ECO:0007669"/>
    <property type="project" value="TreeGrafter"/>
</dbReference>
<dbReference type="GO" id="GO:0031267">
    <property type="term" value="F:small GTPase binding"/>
    <property type="evidence" value="ECO:0007669"/>
    <property type="project" value="InterPro"/>
</dbReference>
<dbReference type="Gene3D" id="3.30.40.10">
    <property type="entry name" value="Zinc/RING finger domain, C3HC4 (zinc finger)"/>
    <property type="match status" value="1"/>
</dbReference>
<reference evidence="2" key="1">
    <citation type="submission" date="2020-11" db="EMBL/GenBank/DDBJ databases">
        <authorList>
            <person name="Tran Van P."/>
        </authorList>
    </citation>
    <scope>NUCLEOTIDE SEQUENCE</scope>
</reference>
<sequence length="193" mass="22077">MVECHARYVGEFRAPGTASPGCEHHPLRQEEEQTAPAEMADLPDLSHLTPEERRIIESVMMRQKQEEERENEIMRNCNRICLEGEWKTILEKPASVHPTEIQTSIGSLVYCESSALEHVTTEAQVGHPTYVSLERALYSSLRRATLKAAHFTYVPCTSAMHEQLLAYPLKVACVPQFENRCSILRRHSYNRLD</sequence>
<dbReference type="GO" id="GO:0048167">
    <property type="term" value="P:regulation of synaptic plasticity"/>
    <property type="evidence" value="ECO:0007669"/>
    <property type="project" value="TreeGrafter"/>
</dbReference>
<dbReference type="InterPro" id="IPR013083">
    <property type="entry name" value="Znf_RING/FYVE/PHD"/>
</dbReference>
<evidence type="ECO:0000256" key="1">
    <source>
        <dbReference type="SAM" id="MobiDB-lite"/>
    </source>
</evidence>
<name>A0A7R9ES12_9NEOP</name>
<organism evidence="2">
    <name type="scientific">Timema bartmani</name>
    <dbReference type="NCBI Taxonomy" id="61472"/>
    <lineage>
        <taxon>Eukaryota</taxon>
        <taxon>Metazoa</taxon>
        <taxon>Ecdysozoa</taxon>
        <taxon>Arthropoda</taxon>
        <taxon>Hexapoda</taxon>
        <taxon>Insecta</taxon>
        <taxon>Pterygota</taxon>
        <taxon>Neoptera</taxon>
        <taxon>Polyneoptera</taxon>
        <taxon>Phasmatodea</taxon>
        <taxon>Timematodea</taxon>
        <taxon>Timematoidea</taxon>
        <taxon>Timematidae</taxon>
        <taxon>Timema</taxon>
    </lineage>
</organism>
<dbReference type="PANTHER" id="PTHR12157:SF21">
    <property type="entry name" value="RAB3 INTERACTING MOLECULE, ISOFORM F"/>
    <property type="match status" value="1"/>
</dbReference>
<gene>
    <name evidence="2" type="ORF">TBIB3V08_LOCUS1876</name>
</gene>
<dbReference type="AlphaFoldDB" id="A0A7R9ES12"/>
<dbReference type="EMBL" id="OD564650">
    <property type="protein sequence ID" value="CAD7439308.1"/>
    <property type="molecule type" value="Genomic_DNA"/>
</dbReference>